<feature type="compositionally biased region" description="Basic and acidic residues" evidence="2">
    <location>
        <begin position="411"/>
        <end position="440"/>
    </location>
</feature>
<evidence type="ECO:0000256" key="2">
    <source>
        <dbReference type="SAM" id="MobiDB-lite"/>
    </source>
</evidence>
<dbReference type="Gene3D" id="1.10.10.630">
    <property type="entry name" value="DnaD domain-like"/>
    <property type="match status" value="1"/>
</dbReference>
<organism evidence="5 6">
    <name type="scientific">Thalassobacillus cyri</name>
    <dbReference type="NCBI Taxonomy" id="571932"/>
    <lineage>
        <taxon>Bacteria</taxon>
        <taxon>Bacillati</taxon>
        <taxon>Bacillota</taxon>
        <taxon>Bacilli</taxon>
        <taxon>Bacillales</taxon>
        <taxon>Bacillaceae</taxon>
        <taxon>Thalassobacillus</taxon>
    </lineage>
</organism>
<proteinExistence type="inferred from homology"/>
<dbReference type="RefSeq" id="WP_093044212.1">
    <property type="nucleotide sequence ID" value="NZ_FNQR01000005.1"/>
</dbReference>
<evidence type="ECO:0000313" key="5">
    <source>
        <dbReference type="EMBL" id="SEA50119.1"/>
    </source>
</evidence>
<dbReference type="Pfam" id="PF25888">
    <property type="entry name" value="WHD_DnaB"/>
    <property type="match status" value="1"/>
</dbReference>
<feature type="region of interest" description="Disordered" evidence="2">
    <location>
        <begin position="395"/>
        <end position="440"/>
    </location>
</feature>
<dbReference type="Pfam" id="PF07261">
    <property type="entry name" value="DnaB_2"/>
    <property type="match status" value="1"/>
</dbReference>
<protein>
    <submittedName>
        <fullName evidence="5">Replicative DNA helicase loader DnaB</fullName>
    </submittedName>
</protein>
<keyword evidence="6" id="KW-1185">Reference proteome</keyword>
<sequence length="456" mass="52576">MNQSIGKILPVDGYSVQLNGVVPRDFGMSLSHLYQPIIGMQAITLYQTLLSEHDLSSKPEIHSHHTLMNYLALPLDHIYKARRKLEAIGLMQTFSTEEEARTCYIYELQPPFSPEQFFYDDMLSLLLNHELGADKYSRLRDRFLKEKYPLEQCENVTASFDEIFHGYQKSGPAFTARMPEKETNIVKLQTASGPYLENDRIDFTWIYQSLKEKMYPAEKILTVRHKRIMMQLASLYDLSSQELEKAIGWALNEENQLIVEELKEACHDLSPKKGVVTSLKTIEKKEKVIEDPKVDGNATKEDQFIAMLERKSPRELLEDLSSGNEASAQDLKLIRDVMTEQGLSPGVMNVLVHYVLLKTDMKLSKAYLEKIASHWARKNVTTVRQAMTMAKAEHQKYQQWGKNNKGRGKKQSKEIIPDWFKERENDTEQKEVKKGSQKVDKEEIAARIKRITNNGN</sequence>
<name>A0A1H4BPS3_9BACI</name>
<keyword evidence="5" id="KW-0378">Hydrolase</keyword>
<reference evidence="5 6" key="1">
    <citation type="submission" date="2016-10" db="EMBL/GenBank/DDBJ databases">
        <authorList>
            <person name="de Groot N.N."/>
        </authorList>
    </citation>
    <scope>NUCLEOTIDE SEQUENCE [LARGE SCALE GENOMIC DNA]</scope>
    <source>
        <strain evidence="5 6">CCM7597</strain>
    </source>
</reference>
<evidence type="ECO:0000259" key="3">
    <source>
        <dbReference type="Pfam" id="PF07261"/>
    </source>
</evidence>
<dbReference type="Proteomes" id="UP000198584">
    <property type="component" value="Unassembled WGS sequence"/>
</dbReference>
<dbReference type="STRING" id="571932.SAMN05421743_105105"/>
<evidence type="ECO:0000256" key="1">
    <source>
        <dbReference type="ARBA" id="ARBA00093462"/>
    </source>
</evidence>
<dbReference type="InterPro" id="IPR058660">
    <property type="entry name" value="WHD_DnaB"/>
</dbReference>
<evidence type="ECO:0000259" key="4">
    <source>
        <dbReference type="Pfam" id="PF25888"/>
    </source>
</evidence>
<evidence type="ECO:0000313" key="6">
    <source>
        <dbReference type="Proteomes" id="UP000198584"/>
    </source>
</evidence>
<keyword evidence="5" id="KW-0347">Helicase</keyword>
<comment type="similarity">
    <text evidence="1">Belongs to the DnaB/DnaD family.</text>
</comment>
<dbReference type="GO" id="GO:0004386">
    <property type="term" value="F:helicase activity"/>
    <property type="evidence" value="ECO:0007669"/>
    <property type="project" value="UniProtKB-KW"/>
</dbReference>
<dbReference type="InterPro" id="IPR034829">
    <property type="entry name" value="DnaD-like_sf"/>
</dbReference>
<dbReference type="InterPro" id="IPR006343">
    <property type="entry name" value="DnaB/C_C"/>
</dbReference>
<dbReference type="AlphaFoldDB" id="A0A1H4BPS3"/>
<feature type="domain" description="DnaB/C C-terminal" evidence="3">
    <location>
        <begin position="323"/>
        <end position="387"/>
    </location>
</feature>
<dbReference type="OrthoDB" id="2082007at2"/>
<keyword evidence="5" id="KW-0067">ATP-binding</keyword>
<feature type="domain" description="Replicative helicase loading/DNA remodeling protein DnaB N-terminal winged helix" evidence="4">
    <location>
        <begin position="19"/>
        <end position="172"/>
    </location>
</feature>
<dbReference type="EMBL" id="FNQR01000005">
    <property type="protein sequence ID" value="SEA50119.1"/>
    <property type="molecule type" value="Genomic_DNA"/>
</dbReference>
<accession>A0A1H4BPS3</accession>
<keyword evidence="5" id="KW-0547">Nucleotide-binding</keyword>
<gene>
    <name evidence="5" type="ORF">SAMN05421743_105105</name>
</gene>